<accession>A0A1G1UYA2</accession>
<proteinExistence type="predicted"/>
<dbReference type="Gene3D" id="2.60.40.420">
    <property type="entry name" value="Cupredoxins - blue copper proteins"/>
    <property type="match status" value="1"/>
</dbReference>
<name>A0A1G1UYA2_9BACT</name>
<dbReference type="InterPro" id="IPR008972">
    <property type="entry name" value="Cupredoxin"/>
</dbReference>
<dbReference type="Proteomes" id="UP000177967">
    <property type="component" value="Unassembled WGS sequence"/>
</dbReference>
<dbReference type="SUPFAM" id="SSF49503">
    <property type="entry name" value="Cupredoxins"/>
    <property type="match status" value="1"/>
</dbReference>
<dbReference type="EMBL" id="MHBW01000031">
    <property type="protein sequence ID" value="OGY08086.1"/>
    <property type="molecule type" value="Genomic_DNA"/>
</dbReference>
<sequence length="116" mass="13149">MKNALFFFVLGIITGVMAVELFSQIPKRHTIFYDGLMFSPELLVIRFGDSVTVYNNSTKAMEVAAGKHENHKNLQGFEEKIVKPETTYTFTPLEKGAFDFHDHLNPKKLGILAIDE</sequence>
<evidence type="ECO:0000313" key="2">
    <source>
        <dbReference type="Proteomes" id="UP000177967"/>
    </source>
</evidence>
<gene>
    <name evidence="1" type="ORF">A2782_03675</name>
</gene>
<dbReference type="STRING" id="1797513.A2782_03675"/>
<dbReference type="AlphaFoldDB" id="A0A1G1UYA2"/>
<protein>
    <recommendedName>
        <fullName evidence="3">EfeO-type cupredoxin-like domain-containing protein</fullName>
    </recommendedName>
</protein>
<evidence type="ECO:0008006" key="3">
    <source>
        <dbReference type="Google" id="ProtNLM"/>
    </source>
</evidence>
<reference evidence="1 2" key="1">
    <citation type="journal article" date="2016" name="Nat. Commun.">
        <title>Thousands of microbial genomes shed light on interconnected biogeochemical processes in an aquifer system.</title>
        <authorList>
            <person name="Anantharaman K."/>
            <person name="Brown C.T."/>
            <person name="Hug L.A."/>
            <person name="Sharon I."/>
            <person name="Castelle C.J."/>
            <person name="Probst A.J."/>
            <person name="Thomas B.C."/>
            <person name="Singh A."/>
            <person name="Wilkins M.J."/>
            <person name="Karaoz U."/>
            <person name="Brodie E.L."/>
            <person name="Williams K.H."/>
            <person name="Hubbard S.S."/>
            <person name="Banfield J.F."/>
        </authorList>
    </citation>
    <scope>NUCLEOTIDE SEQUENCE [LARGE SCALE GENOMIC DNA]</scope>
</reference>
<comment type="caution">
    <text evidence="1">The sequence shown here is derived from an EMBL/GenBank/DDBJ whole genome shotgun (WGS) entry which is preliminary data.</text>
</comment>
<evidence type="ECO:0000313" key="1">
    <source>
        <dbReference type="EMBL" id="OGY08086.1"/>
    </source>
</evidence>
<organism evidence="1 2">
    <name type="scientific">Candidatus Blackburnbacteria bacterium RIFCSPHIGHO2_01_FULL_43_15b</name>
    <dbReference type="NCBI Taxonomy" id="1797513"/>
    <lineage>
        <taxon>Bacteria</taxon>
        <taxon>Candidatus Blackburniibacteriota</taxon>
    </lineage>
</organism>